<dbReference type="InterPro" id="IPR011576">
    <property type="entry name" value="Pyridox_Oxase_N"/>
</dbReference>
<name>A0A552WUF7_9MICO</name>
<comment type="caution">
    <text evidence="3">The sequence shown here is derived from an EMBL/GenBank/DDBJ whole genome shotgun (WGS) entry which is preliminary data.</text>
</comment>
<dbReference type="Pfam" id="PF01243">
    <property type="entry name" value="PNPOx_N"/>
    <property type="match status" value="1"/>
</dbReference>
<evidence type="ECO:0000259" key="2">
    <source>
        <dbReference type="Pfam" id="PF01243"/>
    </source>
</evidence>
<keyword evidence="1" id="KW-0560">Oxidoreductase</keyword>
<dbReference type="GO" id="GO:0070967">
    <property type="term" value="F:coenzyme F420 binding"/>
    <property type="evidence" value="ECO:0007669"/>
    <property type="project" value="TreeGrafter"/>
</dbReference>
<dbReference type="PANTHER" id="PTHR35176:SF4">
    <property type="entry name" value="PYRIDOXAMINE 5'-PHOSPHATE OXIDASE-RELATED FMN-BINDING"/>
    <property type="match status" value="1"/>
</dbReference>
<accession>A0A552WUF7</accession>
<evidence type="ECO:0000256" key="1">
    <source>
        <dbReference type="ARBA" id="ARBA00023002"/>
    </source>
</evidence>
<dbReference type="AlphaFoldDB" id="A0A552WUF7"/>
<dbReference type="SUPFAM" id="SSF50475">
    <property type="entry name" value="FMN-binding split barrel"/>
    <property type="match status" value="1"/>
</dbReference>
<dbReference type="InterPro" id="IPR052019">
    <property type="entry name" value="F420H2_bilvrd_red/Heme_oxyg"/>
</dbReference>
<dbReference type="InterPro" id="IPR012349">
    <property type="entry name" value="Split_barrel_FMN-bd"/>
</dbReference>
<gene>
    <name evidence="3" type="ORF">FJ693_05025</name>
</gene>
<organism evidence="3 4">
    <name type="scientific">Georgenia yuyongxinii</name>
    <dbReference type="NCBI Taxonomy" id="2589797"/>
    <lineage>
        <taxon>Bacteria</taxon>
        <taxon>Bacillati</taxon>
        <taxon>Actinomycetota</taxon>
        <taxon>Actinomycetes</taxon>
        <taxon>Micrococcales</taxon>
        <taxon>Bogoriellaceae</taxon>
        <taxon>Georgenia</taxon>
    </lineage>
</organism>
<keyword evidence="4" id="KW-1185">Reference proteome</keyword>
<dbReference type="RefSeq" id="WP_143417435.1">
    <property type="nucleotide sequence ID" value="NZ_VJXR01000009.1"/>
</dbReference>
<protein>
    <submittedName>
        <fullName evidence="3">Pyridoxamine 5'-phosphate oxidase family protein</fullName>
    </submittedName>
</protein>
<proteinExistence type="predicted"/>
<dbReference type="GO" id="GO:0016627">
    <property type="term" value="F:oxidoreductase activity, acting on the CH-CH group of donors"/>
    <property type="evidence" value="ECO:0007669"/>
    <property type="project" value="TreeGrafter"/>
</dbReference>
<feature type="domain" description="Pyridoxamine 5'-phosphate oxidase N-terminal" evidence="2">
    <location>
        <begin position="39"/>
        <end position="129"/>
    </location>
</feature>
<dbReference type="EMBL" id="VJXR01000009">
    <property type="protein sequence ID" value="TRW46481.1"/>
    <property type="molecule type" value="Genomic_DNA"/>
</dbReference>
<evidence type="ECO:0000313" key="3">
    <source>
        <dbReference type="EMBL" id="TRW46481.1"/>
    </source>
</evidence>
<sequence>MGEPRAERPYMPDYGVNTPNWHELPWSWAAAKLAEGHNYWLSTASGSGRVHTMPVWGVWDDDEHRFAFSCGPHSRKAADLEANPHAAVAVDDSVECLSLEGRAEVVRDHERRETWIGRYLAKYAPVSPALGAGFLLENVLVELVPIRAFAVVERQPDFAERSTRWRFDR</sequence>
<dbReference type="PANTHER" id="PTHR35176">
    <property type="entry name" value="HEME OXYGENASE HI_0854-RELATED"/>
    <property type="match status" value="1"/>
</dbReference>
<dbReference type="Gene3D" id="2.30.110.10">
    <property type="entry name" value="Electron Transport, Fmn-binding Protein, Chain A"/>
    <property type="match status" value="1"/>
</dbReference>
<dbReference type="Proteomes" id="UP000318693">
    <property type="component" value="Unassembled WGS sequence"/>
</dbReference>
<dbReference type="GO" id="GO:0005829">
    <property type="term" value="C:cytosol"/>
    <property type="evidence" value="ECO:0007669"/>
    <property type="project" value="TreeGrafter"/>
</dbReference>
<reference evidence="3 4" key="1">
    <citation type="submission" date="2019-07" db="EMBL/GenBank/DDBJ databases">
        <title>Georgenia wutianyii sp. nov. and Georgenia *** sp. nov. isolated from plateau pika (Ochotona curzoniae) in the Qinghai-Tibet plateau of China.</title>
        <authorList>
            <person name="Tian Z."/>
        </authorList>
    </citation>
    <scope>NUCLEOTIDE SEQUENCE [LARGE SCALE GENOMIC DNA]</scope>
    <source>
        <strain evidence="3 4">Z446</strain>
    </source>
</reference>
<evidence type="ECO:0000313" key="4">
    <source>
        <dbReference type="Proteomes" id="UP000318693"/>
    </source>
</evidence>